<proteinExistence type="predicted"/>
<dbReference type="PANTHER" id="PTHR44303:SF2">
    <property type="entry name" value="DNAJ HOMOLOG SUBFAMILY C MEMBER 16"/>
    <property type="match status" value="1"/>
</dbReference>
<dbReference type="Gene3D" id="3.40.30.10">
    <property type="entry name" value="Glutaredoxin"/>
    <property type="match status" value="1"/>
</dbReference>
<dbReference type="STRING" id="13333.W1NGD8"/>
<dbReference type="OMA" id="QWEMTDS"/>
<evidence type="ECO:0000256" key="1">
    <source>
        <dbReference type="SAM" id="MobiDB-lite"/>
    </source>
</evidence>
<keyword evidence="4" id="KW-1185">Reference proteome</keyword>
<dbReference type="InterPro" id="IPR001623">
    <property type="entry name" value="DnaJ_domain"/>
</dbReference>
<dbReference type="SUPFAM" id="SSF46565">
    <property type="entry name" value="Chaperone J-domain"/>
    <property type="match status" value="1"/>
</dbReference>
<name>W1NGD8_AMBTC</name>
<dbReference type="SUPFAM" id="SSF52833">
    <property type="entry name" value="Thioredoxin-like"/>
    <property type="match status" value="2"/>
</dbReference>
<evidence type="ECO:0000259" key="2">
    <source>
        <dbReference type="PROSITE" id="PS50076"/>
    </source>
</evidence>
<gene>
    <name evidence="3" type="ORF">AMTR_s00010p00267200</name>
</gene>
<dbReference type="Gramene" id="ERM94558">
    <property type="protein sequence ID" value="ERM94558"/>
    <property type="gene ID" value="AMTR_s00010p00267200"/>
</dbReference>
<organism evidence="3 4">
    <name type="scientific">Amborella trichopoda</name>
    <dbReference type="NCBI Taxonomy" id="13333"/>
    <lineage>
        <taxon>Eukaryota</taxon>
        <taxon>Viridiplantae</taxon>
        <taxon>Streptophyta</taxon>
        <taxon>Embryophyta</taxon>
        <taxon>Tracheophyta</taxon>
        <taxon>Spermatophyta</taxon>
        <taxon>Magnoliopsida</taxon>
        <taxon>Amborellales</taxon>
        <taxon>Amborellaceae</taxon>
        <taxon>Amborella</taxon>
    </lineage>
</organism>
<dbReference type="InterPro" id="IPR036869">
    <property type="entry name" value="J_dom_sf"/>
</dbReference>
<dbReference type="CDD" id="cd02961">
    <property type="entry name" value="PDI_a_family"/>
    <property type="match status" value="1"/>
</dbReference>
<dbReference type="PANTHER" id="PTHR44303">
    <property type="entry name" value="DNAJ HOMOLOG SUBFAMILY C MEMBER 16"/>
    <property type="match status" value="1"/>
</dbReference>
<feature type="domain" description="J" evidence="2">
    <location>
        <begin position="37"/>
        <end position="99"/>
    </location>
</feature>
<sequence length="684" mass="77114">MMADMVSLAKRYSAPVALLILAIFWQLLILPSSFPHSHYDAIGVKRFSSIEEVSEAYGRLLSEWNSGKVVPKIDDFIKARYAFELLTNPVWKRNYDTFDIEEQLHVVNNAKKYGDSFSSVDLPLLESSSFDPTDDTSTILTAENFKSMLGQSGAWLIQIHSFGSINSAQFSGSWKRIAHLLDGVAETDVVELGEVELAKYLAEKSKTTGKPFFRRGLPSLIAFPHGCRSSECLIRYQGDLSVDAVVDWMTTIVLGLPRILYYSKESLVQDFIMKAGSHKAKVIGFSKTGERAAPFLRQAAKDYWAYASFGFVLWREELSSIWWNMFEVESAPALVFLKDPGVKPVVYHGALNSSSFLSIIEQNKHQVLPQLRSVTSKELGCDARGYSRAGNHTTTWYCVILAGRLSPELNQMRETMRRVQDILSDEIATDISDKDDFPVPQLAVQALQDKRLTFAWLDGEAQKKYCFFYLYSEYGYETCGPRRYDDPVDVPQLFIVRYSQNSSKVAVKVERPAKTIWDTLREEEEDHLASQLVARYNGSSVIPSILEWISQIIKDGDSKNLPFFRMKTPELIPEDANPLWSKGAEGIVSTSKSIKLKLQSIGTDIYDRMRDPRVGPILLLVASLYFGTIWLHASESIQQGKKDISGDSTKDHTRARVNSERPASITDIEPKDAHQMVTTDSDSN</sequence>
<dbReference type="HOGENOM" id="CLU_418350_0_0_1"/>
<dbReference type="InterPro" id="IPR036249">
    <property type="entry name" value="Thioredoxin-like_sf"/>
</dbReference>
<dbReference type="eggNOG" id="ENOG502QRHR">
    <property type="taxonomic scope" value="Eukaryota"/>
</dbReference>
<evidence type="ECO:0000313" key="3">
    <source>
        <dbReference type="EMBL" id="ERM94558.1"/>
    </source>
</evidence>
<dbReference type="EMBL" id="KI397513">
    <property type="protein sequence ID" value="ERM94558.1"/>
    <property type="molecule type" value="Genomic_DNA"/>
</dbReference>
<feature type="compositionally biased region" description="Basic and acidic residues" evidence="1">
    <location>
        <begin position="640"/>
        <end position="659"/>
    </location>
</feature>
<dbReference type="OrthoDB" id="767702at2759"/>
<dbReference type="InterPro" id="IPR052448">
    <property type="entry name" value="DnaJ_C16_autophagy_reg"/>
</dbReference>
<reference evidence="4" key="1">
    <citation type="journal article" date="2013" name="Science">
        <title>The Amborella genome and the evolution of flowering plants.</title>
        <authorList>
            <consortium name="Amborella Genome Project"/>
        </authorList>
    </citation>
    <scope>NUCLEOTIDE SEQUENCE [LARGE SCALE GENOMIC DNA]</scope>
</reference>
<dbReference type="AlphaFoldDB" id="W1NGD8"/>
<accession>W1NGD8</accession>
<dbReference type="Proteomes" id="UP000017836">
    <property type="component" value="Unassembled WGS sequence"/>
</dbReference>
<protein>
    <recommendedName>
        <fullName evidence="2">J domain-containing protein</fullName>
    </recommendedName>
</protein>
<dbReference type="PROSITE" id="PS50076">
    <property type="entry name" value="DNAJ_2"/>
    <property type="match status" value="1"/>
</dbReference>
<evidence type="ECO:0000313" key="4">
    <source>
        <dbReference type="Proteomes" id="UP000017836"/>
    </source>
</evidence>
<feature type="region of interest" description="Disordered" evidence="1">
    <location>
        <begin position="640"/>
        <end position="684"/>
    </location>
</feature>